<dbReference type="AlphaFoldDB" id="A0AAW7TD61"/>
<dbReference type="InterPro" id="IPR033900">
    <property type="entry name" value="Gram_neg_porin_domain"/>
</dbReference>
<evidence type="ECO:0000313" key="2">
    <source>
        <dbReference type="EMBL" id="MDN7800014.1"/>
    </source>
</evidence>
<evidence type="ECO:0000259" key="1">
    <source>
        <dbReference type="Pfam" id="PF13609"/>
    </source>
</evidence>
<reference evidence="2" key="1">
    <citation type="submission" date="2023-07" db="EMBL/GenBank/DDBJ databases">
        <title>A collection of bacterial strains from the Burkholderia cepacia Research Laboratory and Repository.</title>
        <authorList>
            <person name="Lipuma J."/>
            <person name="Spilker T."/>
            <person name="Caverly L."/>
        </authorList>
    </citation>
    <scope>NUCLEOTIDE SEQUENCE</scope>
    <source>
        <strain evidence="2">AU44268</strain>
    </source>
</reference>
<dbReference type="InterPro" id="IPR023614">
    <property type="entry name" value="Porin_dom_sf"/>
</dbReference>
<accession>A0AAW7TD61</accession>
<evidence type="ECO:0000313" key="3">
    <source>
        <dbReference type="Proteomes" id="UP001171620"/>
    </source>
</evidence>
<dbReference type="Proteomes" id="UP001171620">
    <property type="component" value="Unassembled WGS sequence"/>
</dbReference>
<dbReference type="SUPFAM" id="SSF56935">
    <property type="entry name" value="Porins"/>
    <property type="match status" value="1"/>
</dbReference>
<proteinExistence type="predicted"/>
<name>A0AAW7TD61_BURVI</name>
<dbReference type="EMBL" id="JAUJRV010000069">
    <property type="protein sequence ID" value="MDN7800014.1"/>
    <property type="molecule type" value="Genomic_DNA"/>
</dbReference>
<organism evidence="2 3">
    <name type="scientific">Burkholderia vietnamiensis</name>
    <dbReference type="NCBI Taxonomy" id="60552"/>
    <lineage>
        <taxon>Bacteria</taxon>
        <taxon>Pseudomonadati</taxon>
        <taxon>Pseudomonadota</taxon>
        <taxon>Betaproteobacteria</taxon>
        <taxon>Burkholderiales</taxon>
        <taxon>Burkholderiaceae</taxon>
        <taxon>Burkholderia</taxon>
        <taxon>Burkholderia cepacia complex</taxon>
    </lineage>
</organism>
<dbReference type="RefSeq" id="WP_134163192.1">
    <property type="nucleotide sequence ID" value="NZ_CADFEZ010000051.1"/>
</dbReference>
<dbReference type="Gene3D" id="2.40.160.10">
    <property type="entry name" value="Porin"/>
    <property type="match status" value="1"/>
</dbReference>
<gene>
    <name evidence="2" type="ORF">QZM33_34430</name>
</gene>
<comment type="caution">
    <text evidence="2">The sequence shown here is derived from an EMBL/GenBank/DDBJ whole genome shotgun (WGS) entry which is preliminary data.</text>
</comment>
<feature type="domain" description="Porin" evidence="1">
    <location>
        <begin position="9"/>
        <end position="127"/>
    </location>
</feature>
<protein>
    <recommendedName>
        <fullName evidence="1">Porin domain-containing protein</fullName>
    </recommendedName>
</protein>
<sequence length="152" mass="15154">MLREAGYIGNAVLGTSASYRGLRVGFTWGFGGVAGAFTQNEVMSLGLAYNNGPFAFGAGYLFAKNPNFSLFGTSATSNAPAAANALNITSPVFSGYAAAASQRVFGAGASYQIGKATIGTLLTSTQLNDIGGTPVNGAAPAIGVVGTLSAAR</sequence>
<dbReference type="Pfam" id="PF13609">
    <property type="entry name" value="Porin_4"/>
    <property type="match status" value="1"/>
</dbReference>